<sequence>MLLAAAAAAALSGCAANKQGAPMPNGGVQVRTQNAASPAPINTANAKSAAAHLEALAKRIHGVKGANCVVFGKYAVVGIDVDPAMERSRVGTVKYAVAEAFRKDPIGINALVTADIDMAQRLREIRADVRRGRPVAGFAEELADIVGRIVPQIPRNIVPPASPENTGAPNAHAPGR</sequence>
<keyword evidence="3" id="KW-1185">Reference proteome</keyword>
<dbReference type="Pfam" id="PF09580">
    <property type="entry name" value="Spore_YhcN_YlaJ"/>
    <property type="match status" value="1"/>
</dbReference>
<dbReference type="KEGG" id="coh:EAV92_03870"/>
<proteinExistence type="predicted"/>
<accession>A0A3G3K4N3</accession>
<feature type="region of interest" description="Disordered" evidence="1">
    <location>
        <begin position="157"/>
        <end position="176"/>
    </location>
</feature>
<dbReference type="InterPro" id="IPR019076">
    <property type="entry name" value="Spore_lipoprot_YhcN/YlaJ-like"/>
</dbReference>
<organism evidence="2 3">
    <name type="scientific">Cohnella candidum</name>
    <dbReference type="NCBI Taxonomy" id="2674991"/>
    <lineage>
        <taxon>Bacteria</taxon>
        <taxon>Bacillati</taxon>
        <taxon>Bacillota</taxon>
        <taxon>Bacilli</taxon>
        <taxon>Bacillales</taxon>
        <taxon>Paenibacillaceae</taxon>
        <taxon>Cohnella</taxon>
    </lineage>
</organism>
<dbReference type="GO" id="GO:0030435">
    <property type="term" value="P:sporulation resulting in formation of a cellular spore"/>
    <property type="evidence" value="ECO:0007669"/>
    <property type="project" value="InterPro"/>
</dbReference>
<dbReference type="InterPro" id="IPR014247">
    <property type="entry name" value="Spore_lipoprot_YhcN/YlaJ"/>
</dbReference>
<name>A0A3G3K4N3_9BACL</name>
<gene>
    <name evidence="2" type="ORF">EAV92_03870</name>
</gene>
<protein>
    <submittedName>
        <fullName evidence="2">YhcN/YlaJ family sporulation lipoprotein</fullName>
    </submittedName>
</protein>
<evidence type="ECO:0000313" key="2">
    <source>
        <dbReference type="EMBL" id="AYQ75476.1"/>
    </source>
</evidence>
<evidence type="ECO:0000313" key="3">
    <source>
        <dbReference type="Proteomes" id="UP000269097"/>
    </source>
</evidence>
<dbReference type="EMBL" id="CP033433">
    <property type="protein sequence ID" value="AYQ75476.1"/>
    <property type="molecule type" value="Genomic_DNA"/>
</dbReference>
<dbReference type="Proteomes" id="UP000269097">
    <property type="component" value="Chromosome"/>
</dbReference>
<evidence type="ECO:0000256" key="1">
    <source>
        <dbReference type="SAM" id="MobiDB-lite"/>
    </source>
</evidence>
<dbReference type="NCBIfam" id="TIGR02898">
    <property type="entry name" value="spore_YhcN_YlaJ"/>
    <property type="match status" value="1"/>
</dbReference>
<reference evidence="2 3" key="1">
    <citation type="submission" date="2018-10" db="EMBL/GenBank/DDBJ databases">
        <title>Genome Sequence of Cohnella sp.</title>
        <authorList>
            <person name="Srinivasan S."/>
            <person name="Kim M.K."/>
        </authorList>
    </citation>
    <scope>NUCLEOTIDE SEQUENCE [LARGE SCALE GENOMIC DNA]</scope>
    <source>
        <strain evidence="2 3">18JY8-7</strain>
    </source>
</reference>
<dbReference type="AlphaFoldDB" id="A0A3G3K4N3"/>
<keyword evidence="2" id="KW-0449">Lipoprotein</keyword>